<dbReference type="RefSeq" id="WP_147457070.1">
    <property type="nucleotide sequence ID" value="NZ_RBKT01000001.1"/>
</dbReference>
<dbReference type="OrthoDB" id="5185161at2"/>
<dbReference type="SUPFAM" id="SSF140453">
    <property type="entry name" value="EsxAB dimer-like"/>
    <property type="match status" value="1"/>
</dbReference>
<dbReference type="InterPro" id="IPR057746">
    <property type="entry name" value="CpnT-like_N"/>
</dbReference>
<dbReference type="Pfam" id="PF25547">
    <property type="entry name" value="WXG100_2"/>
    <property type="match status" value="1"/>
</dbReference>
<feature type="region of interest" description="Disordered" evidence="1">
    <location>
        <begin position="179"/>
        <end position="279"/>
    </location>
</feature>
<dbReference type="Gene3D" id="1.20.1260.20">
    <property type="entry name" value="PPE superfamily"/>
    <property type="match status" value="1"/>
</dbReference>
<accession>A0A495JLR1</accession>
<evidence type="ECO:0000256" key="1">
    <source>
        <dbReference type="SAM" id="MobiDB-lite"/>
    </source>
</evidence>
<feature type="compositionally biased region" description="Low complexity" evidence="1">
    <location>
        <begin position="193"/>
        <end position="210"/>
    </location>
</feature>
<comment type="caution">
    <text evidence="3">The sequence shown here is derived from an EMBL/GenBank/DDBJ whole genome shotgun (WGS) entry which is preliminary data.</text>
</comment>
<name>A0A495JLR1_9ACTN</name>
<organism evidence="3 4">
    <name type="scientific">Micromonospora pisi</name>
    <dbReference type="NCBI Taxonomy" id="589240"/>
    <lineage>
        <taxon>Bacteria</taxon>
        <taxon>Bacillati</taxon>
        <taxon>Actinomycetota</taxon>
        <taxon>Actinomycetes</taxon>
        <taxon>Micromonosporales</taxon>
        <taxon>Micromonosporaceae</taxon>
        <taxon>Micromonospora</taxon>
    </lineage>
</organism>
<evidence type="ECO:0000313" key="3">
    <source>
        <dbReference type="EMBL" id="RKR89907.1"/>
    </source>
</evidence>
<keyword evidence="4" id="KW-1185">Reference proteome</keyword>
<reference evidence="3 4" key="1">
    <citation type="submission" date="2018-10" db="EMBL/GenBank/DDBJ databases">
        <title>Sequencing the genomes of 1000 actinobacteria strains.</title>
        <authorList>
            <person name="Klenk H.-P."/>
        </authorList>
    </citation>
    <scope>NUCLEOTIDE SEQUENCE [LARGE SCALE GENOMIC DNA]</scope>
    <source>
        <strain evidence="3 4">DSM 45175</strain>
    </source>
</reference>
<dbReference type="AlphaFoldDB" id="A0A495JLR1"/>
<feature type="compositionally biased region" description="Low complexity" evidence="1">
    <location>
        <begin position="328"/>
        <end position="344"/>
    </location>
</feature>
<proteinExistence type="predicted"/>
<dbReference type="InterPro" id="IPR036689">
    <property type="entry name" value="ESAT-6-like_sf"/>
</dbReference>
<feature type="domain" description="Outer membrane channel protein CpnT-like N-terminal" evidence="2">
    <location>
        <begin position="24"/>
        <end position="92"/>
    </location>
</feature>
<gene>
    <name evidence="3" type="ORF">BDK92_4267</name>
</gene>
<feature type="compositionally biased region" description="Low complexity" evidence="1">
    <location>
        <begin position="244"/>
        <end position="263"/>
    </location>
</feature>
<protein>
    <recommendedName>
        <fullName evidence="2">Outer membrane channel protein CpnT-like N-terminal domain-containing protein</fullName>
    </recommendedName>
</protein>
<feature type="compositionally biased region" description="Gly residues" evidence="1">
    <location>
        <begin position="387"/>
        <end position="402"/>
    </location>
</feature>
<sequence length="441" mass="44201">MSDEYVQRYQHVSHEELYRAVHAGDADQVETLASKWSSLKTTVDGLARSLREDLDALDRAWTGAAGEEFQRRINLVVSYSNSVATGMGAVNEGLSLMAGPLRTAQKDAESPEETDDHDQALGGAAKGAIFGPAGMVVGGFLGHQQDKEEQERAHQRMVAVVARLAAAYDLSAYDRLITPPVADPETPDTVNRTPPNTQTGPGATTPTRAPESGSLAQTGIARAEAPQPPARGPVSGPSDNSLVTTSGGPTTGRGPSTGNSGDKSTGKGGDTTGNNDGTSLAGAGLAGGWATGASGMAATAASAPPAGGSAGLFAGQSMATPPGGVLGSGTLAASGTPGSSAAARPGGGSAEGRSTNGAGRAEGGSRQGTSSAGERSTAGDRSAAGRPGSGTSGRPGMLGGSQHGQPEEDEGNDRLTWLTEDDMVWRDDESAAPPVLGSTEQ</sequence>
<evidence type="ECO:0000259" key="2">
    <source>
        <dbReference type="Pfam" id="PF25547"/>
    </source>
</evidence>
<dbReference type="EMBL" id="RBKT01000001">
    <property type="protein sequence ID" value="RKR89907.1"/>
    <property type="molecule type" value="Genomic_DNA"/>
</dbReference>
<evidence type="ECO:0000313" key="4">
    <source>
        <dbReference type="Proteomes" id="UP000277671"/>
    </source>
</evidence>
<dbReference type="InterPro" id="IPR038332">
    <property type="entry name" value="PPE_sf"/>
</dbReference>
<feature type="region of interest" description="Disordered" evidence="1">
    <location>
        <begin position="325"/>
        <end position="441"/>
    </location>
</feature>
<dbReference type="Proteomes" id="UP000277671">
    <property type="component" value="Unassembled WGS sequence"/>
</dbReference>